<dbReference type="GO" id="GO:0008610">
    <property type="term" value="P:lipid biosynthetic process"/>
    <property type="evidence" value="ECO:0007669"/>
    <property type="project" value="TreeGrafter"/>
</dbReference>
<name>A0A268F1L6_9BACL</name>
<accession>A0A268F1L6</accession>
<gene>
    <name evidence="3" type="ORF">CHH67_04835</name>
</gene>
<comment type="caution">
    <text evidence="3">The sequence shown here is derived from an EMBL/GenBank/DDBJ whole genome shotgun (WGS) entry which is preliminary data.</text>
</comment>
<dbReference type="RefSeq" id="WP_095263856.1">
    <property type="nucleotide sequence ID" value="NZ_NPBY01000013.1"/>
</dbReference>
<dbReference type="Pfam" id="PF00975">
    <property type="entry name" value="Thioesterase"/>
    <property type="match status" value="1"/>
</dbReference>
<dbReference type="PANTHER" id="PTHR11487:SF0">
    <property type="entry name" value="S-ACYL FATTY ACID SYNTHASE THIOESTERASE, MEDIUM CHAIN"/>
    <property type="match status" value="1"/>
</dbReference>
<dbReference type="InterPro" id="IPR029058">
    <property type="entry name" value="AB_hydrolase_fold"/>
</dbReference>
<evidence type="ECO:0000256" key="1">
    <source>
        <dbReference type="ARBA" id="ARBA00007169"/>
    </source>
</evidence>
<evidence type="ECO:0000313" key="3">
    <source>
        <dbReference type="EMBL" id="PAD79260.1"/>
    </source>
</evidence>
<dbReference type="EMBL" id="NPBY01000013">
    <property type="protein sequence ID" value="PAD79260.1"/>
    <property type="molecule type" value="Genomic_DNA"/>
</dbReference>
<dbReference type="SUPFAM" id="SSF53474">
    <property type="entry name" value="alpha/beta-Hydrolases"/>
    <property type="match status" value="1"/>
</dbReference>
<dbReference type="Proteomes" id="UP000215596">
    <property type="component" value="Unassembled WGS sequence"/>
</dbReference>
<reference evidence="3 4" key="1">
    <citation type="submission" date="2017-07" db="EMBL/GenBank/DDBJ databases">
        <title>Isolation and whole genome analysis of endospore-forming bacteria from heroin.</title>
        <authorList>
            <person name="Kalinowski J."/>
            <person name="Ahrens B."/>
            <person name="Al-Dilaimi A."/>
            <person name="Winkler A."/>
            <person name="Wibberg D."/>
            <person name="Schleenbecker U."/>
            <person name="Ruckert C."/>
            <person name="Wolfel R."/>
            <person name="Grass G."/>
        </authorList>
    </citation>
    <scope>NUCLEOTIDE SEQUENCE [LARGE SCALE GENOMIC DNA]</scope>
    <source>
        <strain evidence="3 4">7537-G1</strain>
    </source>
</reference>
<organism evidence="3 4">
    <name type="scientific">Paenibacillus campinasensis</name>
    <dbReference type="NCBI Taxonomy" id="66347"/>
    <lineage>
        <taxon>Bacteria</taxon>
        <taxon>Bacillati</taxon>
        <taxon>Bacillota</taxon>
        <taxon>Bacilli</taxon>
        <taxon>Bacillales</taxon>
        <taxon>Paenibacillaceae</taxon>
        <taxon>Paenibacillus</taxon>
    </lineage>
</organism>
<evidence type="ECO:0000313" key="4">
    <source>
        <dbReference type="Proteomes" id="UP000215596"/>
    </source>
</evidence>
<protein>
    <recommendedName>
        <fullName evidence="2">Thioesterase domain-containing protein</fullName>
    </recommendedName>
</protein>
<dbReference type="PANTHER" id="PTHR11487">
    <property type="entry name" value="THIOESTERASE"/>
    <property type="match status" value="1"/>
</dbReference>
<dbReference type="InterPro" id="IPR012223">
    <property type="entry name" value="TEII"/>
</dbReference>
<dbReference type="Gene3D" id="3.40.50.1820">
    <property type="entry name" value="alpha/beta hydrolase"/>
    <property type="match status" value="1"/>
</dbReference>
<proteinExistence type="inferred from homology"/>
<dbReference type="AlphaFoldDB" id="A0A268F1L6"/>
<evidence type="ECO:0000259" key="2">
    <source>
        <dbReference type="Pfam" id="PF00975"/>
    </source>
</evidence>
<sequence>MRLYTVPYAGGYSFTYLKWKPLLAQGIKLHPIELPGRSDASRDRLCSTIEEMAVHCLRHIEADQEPYTLFGHSMGAYVVLEVYRALEARGLPLPQHLILSGMKPPHLYENKNHHLLDEASFRTKMLEMGGIPSLLVNEDDFAATLFRLLRNDLRAVELYSWKGELPVFSCDVSLFNSETDIRREHKLEWNRYSRRPCGYYSFRGTHFFVNERTADIVQVINQLLCQEATVIESREGGRR</sequence>
<dbReference type="InterPro" id="IPR001031">
    <property type="entry name" value="Thioesterase"/>
</dbReference>
<comment type="similarity">
    <text evidence="1">Belongs to the thioesterase family.</text>
</comment>
<dbReference type="OrthoDB" id="2213423at2"/>
<feature type="domain" description="Thioesterase" evidence="2">
    <location>
        <begin position="2"/>
        <end position="222"/>
    </location>
</feature>